<name>A0A074W7G8_AURM1</name>
<reference evidence="1 2" key="1">
    <citation type="journal article" date="2014" name="BMC Genomics">
        <title>Genome sequencing of four Aureobasidium pullulans varieties: biotechnological potential, stress tolerance, and description of new species.</title>
        <authorList>
            <person name="Gostin Ar C."/>
            <person name="Ohm R.A."/>
            <person name="Kogej T."/>
            <person name="Sonjak S."/>
            <person name="Turk M."/>
            <person name="Zajc J."/>
            <person name="Zalar P."/>
            <person name="Grube M."/>
            <person name="Sun H."/>
            <person name="Han J."/>
            <person name="Sharma A."/>
            <person name="Chiniquy J."/>
            <person name="Ngan C.Y."/>
            <person name="Lipzen A."/>
            <person name="Barry K."/>
            <person name="Grigoriev I.V."/>
            <person name="Gunde-Cimerman N."/>
        </authorList>
    </citation>
    <scope>NUCLEOTIDE SEQUENCE [LARGE SCALE GENOMIC DNA]</scope>
    <source>
        <strain evidence="1 2">CBS 110374</strain>
    </source>
</reference>
<accession>A0A074W7G8</accession>
<dbReference type="STRING" id="1043003.A0A074W7G8"/>
<dbReference type="Pfam" id="PF11885">
    <property type="entry name" value="DUF3405"/>
    <property type="match status" value="1"/>
</dbReference>
<protein>
    <submittedName>
        <fullName evidence="1">Uncharacterized protein</fullName>
    </submittedName>
</protein>
<dbReference type="PANTHER" id="PTHR36205">
    <property type="entry name" value="CHROMOSOME 19, WHOLE GENOME SHOTGUN SEQUENCE"/>
    <property type="match status" value="1"/>
</dbReference>
<sequence>LETRSTGRTAVVLRTWDAYQYSDNQLAWMRAMITELSLDTGGRFQLFILVNVKDNSLDLFNDQTYAQVLERRVPEEFRDLALLYNEAILREWYPKVGEYGAQDQMYQALQIFSHTFPEFDFVWQLEMDARFTGNVAKMLMNAGDWAKRQPRKNLWERNGRIWGPHPYAQFYLDPQGPKPPTKRNDIWGVGEEAELITLSPLIDPVSTKWTYESTVHGFEPALYLPRRMAIVSMTRTSRRLLRLISHEQRQTGSWVVSESTPETWSLLHGLKAVYVPHLVAFNMDTHSETPEERGLELDRMIHKGPAWNSAGGEHAGLLWCPDVGLPEHKWLKASYFYWAGDAPRVWWAYTNGTCTYPLVLHPVKSD</sequence>
<dbReference type="InterPro" id="IPR021822">
    <property type="entry name" value="DUF3405"/>
</dbReference>
<evidence type="ECO:0000313" key="2">
    <source>
        <dbReference type="Proteomes" id="UP000030672"/>
    </source>
</evidence>
<dbReference type="GeneID" id="63912338"/>
<feature type="non-terminal residue" evidence="1">
    <location>
        <position position="366"/>
    </location>
</feature>
<gene>
    <name evidence="1" type="ORF">M437DRAFT_18582</name>
</gene>
<dbReference type="PANTHER" id="PTHR36205:SF2">
    <property type="entry name" value="MAJOR FACILITATOR SUPERFAMILY TRANSPORTER"/>
    <property type="match status" value="1"/>
</dbReference>
<proteinExistence type="predicted"/>
<keyword evidence="2" id="KW-1185">Reference proteome</keyword>
<dbReference type="HOGENOM" id="CLU_009650_2_2_1"/>
<dbReference type="RefSeq" id="XP_040882880.1">
    <property type="nucleotide sequence ID" value="XM_041018965.1"/>
</dbReference>
<dbReference type="EMBL" id="KL584826">
    <property type="protein sequence ID" value="KEQ65857.1"/>
    <property type="molecule type" value="Genomic_DNA"/>
</dbReference>
<dbReference type="AlphaFoldDB" id="A0A074W7G8"/>
<organism evidence="1 2">
    <name type="scientific">Aureobasidium melanogenum (strain CBS 110374)</name>
    <name type="common">Aureobasidium pullulans var. melanogenum</name>
    <dbReference type="NCBI Taxonomy" id="1043003"/>
    <lineage>
        <taxon>Eukaryota</taxon>
        <taxon>Fungi</taxon>
        <taxon>Dikarya</taxon>
        <taxon>Ascomycota</taxon>
        <taxon>Pezizomycotina</taxon>
        <taxon>Dothideomycetes</taxon>
        <taxon>Dothideomycetidae</taxon>
        <taxon>Dothideales</taxon>
        <taxon>Saccotheciaceae</taxon>
        <taxon>Aureobasidium</taxon>
    </lineage>
</organism>
<dbReference type="Proteomes" id="UP000030672">
    <property type="component" value="Unassembled WGS sequence"/>
</dbReference>
<evidence type="ECO:0000313" key="1">
    <source>
        <dbReference type="EMBL" id="KEQ65857.1"/>
    </source>
</evidence>
<feature type="non-terminal residue" evidence="1">
    <location>
        <position position="1"/>
    </location>
</feature>